<dbReference type="PROSITE" id="PS50102">
    <property type="entry name" value="RRM"/>
    <property type="match status" value="1"/>
</dbReference>
<dbReference type="SMART" id="SM00360">
    <property type="entry name" value="RRM"/>
    <property type="match status" value="1"/>
</dbReference>
<name>A0A2J0KZA3_9BACT</name>
<organism evidence="4 5">
    <name type="scientific">Candidatus Aquitaenariimonas noxiae</name>
    <dbReference type="NCBI Taxonomy" id="1974741"/>
    <lineage>
        <taxon>Bacteria</taxon>
        <taxon>Pseudomonadati</taxon>
        <taxon>Candidatus Omnitrophota</taxon>
        <taxon>Candidatus Aquitaenariimonas</taxon>
    </lineage>
</organism>
<dbReference type="Gene3D" id="3.30.70.330">
    <property type="match status" value="1"/>
</dbReference>
<dbReference type="InterPro" id="IPR035979">
    <property type="entry name" value="RBD_domain_sf"/>
</dbReference>
<evidence type="ECO:0000256" key="1">
    <source>
        <dbReference type="ARBA" id="ARBA00022884"/>
    </source>
</evidence>
<dbReference type="Proteomes" id="UP000230052">
    <property type="component" value="Unassembled WGS sequence"/>
</dbReference>
<feature type="domain" description="RRM" evidence="3">
    <location>
        <begin position="1"/>
        <end position="81"/>
    </location>
</feature>
<dbReference type="EMBL" id="PEWV01000036">
    <property type="protein sequence ID" value="PIU41750.1"/>
    <property type="molecule type" value="Genomic_DNA"/>
</dbReference>
<accession>A0A2J0KZA3</accession>
<gene>
    <name evidence="4" type="ORF">COS99_03780</name>
</gene>
<dbReference type="AlphaFoldDB" id="A0A2J0KZA3"/>
<feature type="compositionally biased region" description="Basic residues" evidence="2">
    <location>
        <begin position="94"/>
        <end position="105"/>
    </location>
</feature>
<dbReference type="PANTHER" id="PTHR48027">
    <property type="entry name" value="HETEROGENEOUS NUCLEAR RIBONUCLEOPROTEIN 87F-RELATED"/>
    <property type="match status" value="1"/>
</dbReference>
<comment type="caution">
    <text evidence="4">The sequence shown here is derived from an EMBL/GenBank/DDBJ whole genome shotgun (WGS) entry which is preliminary data.</text>
</comment>
<evidence type="ECO:0000313" key="4">
    <source>
        <dbReference type="EMBL" id="PIU41750.1"/>
    </source>
</evidence>
<dbReference type="GO" id="GO:0003723">
    <property type="term" value="F:RNA binding"/>
    <property type="evidence" value="ECO:0007669"/>
    <property type="project" value="UniProtKB-KW"/>
</dbReference>
<feature type="compositionally biased region" description="Basic and acidic residues" evidence="2">
    <location>
        <begin position="81"/>
        <end position="93"/>
    </location>
</feature>
<dbReference type="Pfam" id="PF00076">
    <property type="entry name" value="RRM_1"/>
    <property type="match status" value="1"/>
</dbReference>
<feature type="compositionally biased region" description="Basic residues" evidence="2">
    <location>
        <begin position="124"/>
        <end position="146"/>
    </location>
</feature>
<sequence length="146" mass="16520">MNIFVGNLSFTSTEADVKKLFEGSGNVASVVIVMRDKEKAPKSRGFGFVEMPREEEALAAISALNGKEFMGRVLDVSPTRPKTEAQRKSELQKKRQLKARPRVVQHPREQAEQKKVWVNPAFNKRGKYKSGRRSRSYMKRHGSTGV</sequence>
<keyword evidence="1" id="KW-0694">RNA-binding</keyword>
<dbReference type="InterPro" id="IPR012677">
    <property type="entry name" value="Nucleotide-bd_a/b_plait_sf"/>
</dbReference>
<dbReference type="InterPro" id="IPR052462">
    <property type="entry name" value="SLIRP/GR-RBP-like"/>
</dbReference>
<feature type="compositionally biased region" description="Basic and acidic residues" evidence="2">
    <location>
        <begin position="106"/>
        <end position="115"/>
    </location>
</feature>
<dbReference type="InterPro" id="IPR000504">
    <property type="entry name" value="RRM_dom"/>
</dbReference>
<feature type="region of interest" description="Disordered" evidence="2">
    <location>
        <begin position="74"/>
        <end position="146"/>
    </location>
</feature>
<reference evidence="4 5" key="1">
    <citation type="submission" date="2017-09" db="EMBL/GenBank/DDBJ databases">
        <title>Depth-based differentiation of microbial function through sediment-hosted aquifers and enrichment of novel symbionts in the deep terrestrial subsurface.</title>
        <authorList>
            <person name="Probst A.J."/>
            <person name="Ladd B."/>
            <person name="Jarett J.K."/>
            <person name="Geller-Mcgrath D.E."/>
            <person name="Sieber C.M."/>
            <person name="Emerson J.B."/>
            <person name="Anantharaman K."/>
            <person name="Thomas B.C."/>
            <person name="Malmstrom R."/>
            <person name="Stieglmeier M."/>
            <person name="Klingl A."/>
            <person name="Woyke T."/>
            <person name="Ryan C.M."/>
            <person name="Banfield J.F."/>
        </authorList>
    </citation>
    <scope>NUCLEOTIDE SEQUENCE [LARGE SCALE GENOMIC DNA]</scope>
    <source>
        <strain evidence="4">CG07_land_8_20_14_0_80_42_15</strain>
    </source>
</reference>
<evidence type="ECO:0000256" key="2">
    <source>
        <dbReference type="SAM" id="MobiDB-lite"/>
    </source>
</evidence>
<protein>
    <recommendedName>
        <fullName evidence="3">RRM domain-containing protein</fullName>
    </recommendedName>
</protein>
<evidence type="ECO:0000259" key="3">
    <source>
        <dbReference type="PROSITE" id="PS50102"/>
    </source>
</evidence>
<proteinExistence type="predicted"/>
<dbReference type="SUPFAM" id="SSF54928">
    <property type="entry name" value="RNA-binding domain, RBD"/>
    <property type="match status" value="1"/>
</dbReference>
<evidence type="ECO:0000313" key="5">
    <source>
        <dbReference type="Proteomes" id="UP000230052"/>
    </source>
</evidence>